<keyword evidence="1" id="KW-0547">Nucleotide-binding</keyword>
<evidence type="ECO:0000259" key="3">
    <source>
        <dbReference type="PROSITE" id="PS50893"/>
    </source>
</evidence>
<dbReference type="InterPro" id="IPR027417">
    <property type="entry name" value="P-loop_NTPase"/>
</dbReference>
<dbReference type="EMBL" id="CP035492">
    <property type="protein sequence ID" value="QAY65469.1"/>
    <property type="molecule type" value="Genomic_DNA"/>
</dbReference>
<dbReference type="PROSITE" id="PS50893">
    <property type="entry name" value="ABC_TRANSPORTER_2"/>
    <property type="match status" value="1"/>
</dbReference>
<gene>
    <name evidence="4" type="ORF">ET464_02840</name>
</gene>
<sequence>MEETKVCSEDFIGQKASAVIVQSITRTYGDKTVLDRITLSIPKGELFGLLGPSGSGKTTLIRAITGLEQTDSGTVTLLHERMPQRSMLRRFGYMAQADALYNELTGRQNMAFFGALYGLQGKQLQARIEDCARLVDLSGDLARAVRTYSGGMKRRLSLAIALLHEPELLVLDEPTVGIDPLLRRTIWQELSGLRSSGTTIIVTTHVMDEAEKCDRLGLIQSGKLIALGTPDEIKFSAGAASIEEAFIALGKGGRP</sequence>
<dbReference type="Proteomes" id="UP000293568">
    <property type="component" value="Chromosome"/>
</dbReference>
<dbReference type="GO" id="GO:0005524">
    <property type="term" value="F:ATP binding"/>
    <property type="evidence" value="ECO:0007669"/>
    <property type="project" value="UniProtKB-KW"/>
</dbReference>
<keyword evidence="5" id="KW-1185">Reference proteome</keyword>
<dbReference type="InterPro" id="IPR003593">
    <property type="entry name" value="AAA+_ATPase"/>
</dbReference>
<reference evidence="4 5" key="1">
    <citation type="submission" date="2019-01" db="EMBL/GenBank/DDBJ databases">
        <title>Genome sequencing of strain FW100M-2.</title>
        <authorList>
            <person name="Heo J."/>
            <person name="Kim S.-J."/>
            <person name="Kim J.-S."/>
            <person name="Hong S.-B."/>
            <person name="Kwon S.-W."/>
        </authorList>
    </citation>
    <scope>NUCLEOTIDE SEQUENCE [LARGE SCALE GENOMIC DNA]</scope>
    <source>
        <strain evidence="4 5">FW100M-2</strain>
    </source>
</reference>
<accession>A0A4P6EV00</accession>
<proteinExistence type="predicted"/>
<dbReference type="AlphaFoldDB" id="A0A4P6EV00"/>
<evidence type="ECO:0000313" key="4">
    <source>
        <dbReference type="EMBL" id="QAY65469.1"/>
    </source>
</evidence>
<feature type="domain" description="ABC transporter" evidence="3">
    <location>
        <begin position="19"/>
        <end position="246"/>
    </location>
</feature>
<dbReference type="OrthoDB" id="9804819at2"/>
<dbReference type="Pfam" id="PF00005">
    <property type="entry name" value="ABC_tran"/>
    <property type="match status" value="1"/>
</dbReference>
<dbReference type="InterPro" id="IPR017871">
    <property type="entry name" value="ABC_transporter-like_CS"/>
</dbReference>
<evidence type="ECO:0000256" key="2">
    <source>
        <dbReference type="ARBA" id="ARBA00022840"/>
    </source>
</evidence>
<dbReference type="InterPro" id="IPR003439">
    <property type="entry name" value="ABC_transporter-like_ATP-bd"/>
</dbReference>
<dbReference type="RefSeq" id="WP_129438069.1">
    <property type="nucleotide sequence ID" value="NZ_CP035492.1"/>
</dbReference>
<keyword evidence="2 4" id="KW-0067">ATP-binding</keyword>
<evidence type="ECO:0000256" key="1">
    <source>
        <dbReference type="ARBA" id="ARBA00022741"/>
    </source>
</evidence>
<dbReference type="KEGG" id="pprt:ET464_02840"/>
<organism evidence="4 5">
    <name type="scientific">Paenibacillus protaetiae</name>
    <dbReference type="NCBI Taxonomy" id="2509456"/>
    <lineage>
        <taxon>Bacteria</taxon>
        <taxon>Bacillati</taxon>
        <taxon>Bacillota</taxon>
        <taxon>Bacilli</taxon>
        <taxon>Bacillales</taxon>
        <taxon>Paenibacillaceae</taxon>
        <taxon>Paenibacillus</taxon>
    </lineage>
</organism>
<dbReference type="Gene3D" id="3.40.50.300">
    <property type="entry name" value="P-loop containing nucleotide triphosphate hydrolases"/>
    <property type="match status" value="1"/>
</dbReference>
<dbReference type="SMART" id="SM00382">
    <property type="entry name" value="AAA"/>
    <property type="match status" value="1"/>
</dbReference>
<dbReference type="PANTHER" id="PTHR43038:SF3">
    <property type="entry name" value="ABC TRANSPORTER G FAMILY MEMBER 20 ISOFORM X1"/>
    <property type="match status" value="1"/>
</dbReference>
<protein>
    <submittedName>
        <fullName evidence="4">ABC transporter ATP-binding protein</fullName>
    </submittedName>
</protein>
<dbReference type="SUPFAM" id="SSF52540">
    <property type="entry name" value="P-loop containing nucleoside triphosphate hydrolases"/>
    <property type="match status" value="1"/>
</dbReference>
<dbReference type="PROSITE" id="PS00211">
    <property type="entry name" value="ABC_TRANSPORTER_1"/>
    <property type="match status" value="1"/>
</dbReference>
<dbReference type="GO" id="GO:0016887">
    <property type="term" value="F:ATP hydrolysis activity"/>
    <property type="evidence" value="ECO:0007669"/>
    <property type="project" value="InterPro"/>
</dbReference>
<dbReference type="PANTHER" id="PTHR43038">
    <property type="entry name" value="ATP-BINDING CASSETTE, SUB-FAMILY H, MEMBER 1"/>
    <property type="match status" value="1"/>
</dbReference>
<name>A0A4P6EV00_9BACL</name>
<evidence type="ECO:0000313" key="5">
    <source>
        <dbReference type="Proteomes" id="UP000293568"/>
    </source>
</evidence>